<sequence>MGFSDLGVFGGEINTPVLDKLALDGGVRFNQFYAAPACSPTRSMILSGTDNHLAGVGEMFEIVATNPHLREKPGHEGHLSTKVAALPEILSDAGYHTIISGKWHLGLLPDVIPSKRGFQKSFSLLPGCANHYGWEPQLTDEDEKELNPLFKSGAPSLHTEGDRYVPETELPKNFYSTDFYASKLIEYLNEVREENKTNDTKKPFFAYLPFTAPHWPLQAPRQLIDKYKGVYDEGPEVLREKRLQRQKELGLIPQEVEAHPVVAPEVSEWGKLSDEQRKKSARAMEAYAAMVESIDINVGRVLDDLKAKGELDNTVVVFLSDNGAEGASLEAIPLLGESIEKHIAKFYNNSLENIGNHDSYVWYGPRWAQAATAPSKLYKTFTSEGGIHVPFILSYPKIAEELKGTIASQFSTVMDLAPTFLELAGIPQPNPKNFRGKEVHPIRGKSWVKFLKNPNSVENIHDQDDTVGWGLFGGGALRKGDWKITFIRKPVGNETWGLFNIKNDPAELHDLSKQEPAKYQELLEEWKKYVAESQVVGLANEWENVPINEIDDETLWMKYERVNAYDIKKQVKTGVPIKV</sequence>
<proteinExistence type="predicted"/>
<gene>
    <name evidence="1" type="ORF">D0Z00_000624</name>
</gene>
<evidence type="ECO:0000313" key="2">
    <source>
        <dbReference type="Proteomes" id="UP000744676"/>
    </source>
</evidence>
<evidence type="ECO:0000313" key="1">
    <source>
        <dbReference type="EMBL" id="KAF5101969.1"/>
    </source>
</evidence>
<protein>
    <submittedName>
        <fullName evidence="1">Uncharacterized protein</fullName>
    </submittedName>
</protein>
<organism evidence="1 2">
    <name type="scientific">Geotrichum galactomycetum</name>
    <dbReference type="NCBI Taxonomy" id="27317"/>
    <lineage>
        <taxon>Eukaryota</taxon>
        <taxon>Fungi</taxon>
        <taxon>Dikarya</taxon>
        <taxon>Ascomycota</taxon>
        <taxon>Saccharomycotina</taxon>
        <taxon>Dipodascomycetes</taxon>
        <taxon>Dipodascales</taxon>
        <taxon>Dipodascaceae</taxon>
        <taxon>Geotrichum</taxon>
    </lineage>
</organism>
<keyword evidence="2" id="KW-1185">Reference proteome</keyword>
<accession>A0ACB6V9E8</accession>
<reference evidence="1 2" key="1">
    <citation type="journal article" date="2020" name="Front. Microbiol.">
        <title>Phenotypic and Genetic Characterization of the Cheese Ripening Yeast Geotrichum candidum.</title>
        <authorList>
            <person name="Perkins V."/>
            <person name="Vignola S."/>
            <person name="Lessard M.H."/>
            <person name="Plante P.L."/>
            <person name="Corbeil J."/>
            <person name="Dugat-Bony E."/>
            <person name="Frenette M."/>
            <person name="Labrie S."/>
        </authorList>
    </citation>
    <scope>NUCLEOTIDE SEQUENCE [LARGE SCALE GENOMIC DNA]</scope>
    <source>
        <strain evidence="1 2">LMA-1147</strain>
    </source>
</reference>
<name>A0ACB6V9E8_9ASCO</name>
<dbReference type="Proteomes" id="UP000744676">
    <property type="component" value="Unassembled WGS sequence"/>
</dbReference>
<comment type="caution">
    <text evidence="1">The sequence shown here is derived from an EMBL/GenBank/DDBJ whole genome shotgun (WGS) entry which is preliminary data.</text>
</comment>
<dbReference type="EMBL" id="QVQA01000008">
    <property type="protein sequence ID" value="KAF5101969.1"/>
    <property type="molecule type" value="Genomic_DNA"/>
</dbReference>